<organism evidence="1 2">
    <name type="scientific">Novymonas esmeraldas</name>
    <dbReference type="NCBI Taxonomy" id="1808958"/>
    <lineage>
        <taxon>Eukaryota</taxon>
        <taxon>Discoba</taxon>
        <taxon>Euglenozoa</taxon>
        <taxon>Kinetoplastea</taxon>
        <taxon>Metakinetoplastina</taxon>
        <taxon>Trypanosomatida</taxon>
        <taxon>Trypanosomatidae</taxon>
        <taxon>Novymonas</taxon>
    </lineage>
</organism>
<reference evidence="1 2" key="1">
    <citation type="journal article" date="2021" name="MBio">
        <title>A New Model Trypanosomatid, Novymonas esmeraldas: Genomic Perception of Its 'Candidatus Pandoraea novymonadis' Endosymbiont.</title>
        <authorList>
            <person name="Zakharova A."/>
            <person name="Saura A."/>
            <person name="Butenko A."/>
            <person name="Podesvova L."/>
            <person name="Warmusova S."/>
            <person name="Kostygov A.Y."/>
            <person name="Nenarokova A."/>
            <person name="Lukes J."/>
            <person name="Opperdoes F.R."/>
            <person name="Yurchenko V."/>
        </authorList>
    </citation>
    <scope>NUCLEOTIDE SEQUENCE [LARGE SCALE GENOMIC DNA]</scope>
    <source>
        <strain evidence="1 2">E262AT.01</strain>
    </source>
</reference>
<dbReference type="Proteomes" id="UP001430356">
    <property type="component" value="Unassembled WGS sequence"/>
</dbReference>
<gene>
    <name evidence="1" type="ORF">NESM_000784100</name>
</gene>
<keyword evidence="2" id="KW-1185">Reference proteome</keyword>
<comment type="caution">
    <text evidence="1">The sequence shown here is derived from an EMBL/GenBank/DDBJ whole genome shotgun (WGS) entry which is preliminary data.</text>
</comment>
<evidence type="ECO:0000313" key="2">
    <source>
        <dbReference type="Proteomes" id="UP001430356"/>
    </source>
</evidence>
<accession>A0AAW0EYQ4</accession>
<protein>
    <submittedName>
        <fullName evidence="1">Uncharacterized protein</fullName>
    </submittedName>
</protein>
<proteinExistence type="predicted"/>
<name>A0AAW0EYQ4_9TRYP</name>
<sequence length="173" mass="18460">MSHAAAARHSTSDSRAVNLTSSTEVAADTVAAVADGATRIRAKSSLYASSALHDVSTATQDQNGMTNTERLLSTGDSTSVSGTWNHPNAHLVHTCDAAARCWSGSGLIDCHEDSFYASLADAQQHQWRRKQVEYQRQQFAVATRTVSATYTTDETGSEGDETFTADIIDCGLS</sequence>
<dbReference type="EMBL" id="JAECZO010000140">
    <property type="protein sequence ID" value="KAK7198266.1"/>
    <property type="molecule type" value="Genomic_DNA"/>
</dbReference>
<evidence type="ECO:0000313" key="1">
    <source>
        <dbReference type="EMBL" id="KAK7198266.1"/>
    </source>
</evidence>
<dbReference type="AlphaFoldDB" id="A0AAW0EYQ4"/>